<dbReference type="InterPro" id="IPR006527">
    <property type="entry name" value="F-box-assoc_dom_typ1"/>
</dbReference>
<dbReference type="EMBL" id="JAXUIC010000004">
    <property type="protein sequence ID" value="KAK4592636.1"/>
    <property type="molecule type" value="Genomic_DNA"/>
</dbReference>
<dbReference type="SUPFAM" id="SSF81383">
    <property type="entry name" value="F-box domain"/>
    <property type="match status" value="1"/>
</dbReference>
<name>A0AAN7FKL0_QUERU</name>
<reference evidence="2 3" key="1">
    <citation type="journal article" date="2023" name="G3 (Bethesda)">
        <title>A haplotype-resolved chromosome-scale genome for Quercus rubra L. provides insights into the genetics of adaptive traits for red oak species.</title>
        <authorList>
            <person name="Kapoor B."/>
            <person name="Jenkins J."/>
            <person name="Schmutz J."/>
            <person name="Zhebentyayeva T."/>
            <person name="Kuelheim C."/>
            <person name="Coggeshall M."/>
            <person name="Heim C."/>
            <person name="Lasky J.R."/>
            <person name="Leites L."/>
            <person name="Islam-Faridi N."/>
            <person name="Romero-Severson J."/>
            <person name="DeLeo V.L."/>
            <person name="Lucas S.M."/>
            <person name="Lazic D."/>
            <person name="Gailing O."/>
            <person name="Carlson J."/>
            <person name="Staton M."/>
        </authorList>
    </citation>
    <scope>NUCLEOTIDE SEQUENCE [LARGE SCALE GENOMIC DNA]</scope>
    <source>
        <strain evidence="2">Pseudo-F2</strain>
    </source>
</reference>
<dbReference type="NCBIfam" id="TIGR01640">
    <property type="entry name" value="F_box_assoc_1"/>
    <property type="match status" value="1"/>
</dbReference>
<evidence type="ECO:0000313" key="3">
    <source>
        <dbReference type="Proteomes" id="UP001324115"/>
    </source>
</evidence>
<accession>A0AAN7FKL0</accession>
<keyword evidence="3" id="KW-1185">Reference proteome</keyword>
<dbReference type="Gene3D" id="1.20.1280.50">
    <property type="match status" value="1"/>
</dbReference>
<gene>
    <name evidence="2" type="ORF">RGQ29_016961</name>
</gene>
<dbReference type="InterPro" id="IPR036047">
    <property type="entry name" value="F-box-like_dom_sf"/>
</dbReference>
<dbReference type="InterPro" id="IPR050796">
    <property type="entry name" value="SCF_F-box_component"/>
</dbReference>
<dbReference type="InterPro" id="IPR017451">
    <property type="entry name" value="F-box-assoc_interact_dom"/>
</dbReference>
<protein>
    <recommendedName>
        <fullName evidence="1">F-box domain-containing protein</fullName>
    </recommendedName>
</protein>
<dbReference type="Pfam" id="PF00646">
    <property type="entry name" value="F-box"/>
    <property type="match status" value="1"/>
</dbReference>
<sequence>MSTGYLPEAIVENILSRLPPKTLIRFRCVSKTWLAFIGTPDFLSKNILIHSILVPNNTAQNPNPPFLLVKAFNNQKHICNFLSYDTLDCLFHFQVKLDFRSPAQDVYLWNPTTSSSSSSSSSGLSRLTPVSPRPNWYVKSVGFGFDPISNDFKVVRVVERFVVFNIFEEGLSKNSFRKEIEAEVYRVSSGLWRQIDLGPVIFGFQWVSTTYMNGVFFWWTKQEVDDKIIAFDFSDEIFKTTSLPEIGNADTYSCKLTVLNSFVAILVIPHDHEVMRSCFEIWPHFVDIWVLIEFGVKESWNKLFTITTPSTWRRPLGFWKKGELFIENGNNQLVLYDPFTKIEKNLQLNGIEEYFGLFPNYFQVVP</sequence>
<dbReference type="PANTHER" id="PTHR31672">
    <property type="entry name" value="BNACNNG10540D PROTEIN"/>
    <property type="match status" value="1"/>
</dbReference>
<proteinExistence type="predicted"/>
<evidence type="ECO:0000259" key="1">
    <source>
        <dbReference type="PROSITE" id="PS50181"/>
    </source>
</evidence>
<evidence type="ECO:0000313" key="2">
    <source>
        <dbReference type="EMBL" id="KAK4592636.1"/>
    </source>
</evidence>
<feature type="domain" description="F-box" evidence="1">
    <location>
        <begin position="1"/>
        <end position="47"/>
    </location>
</feature>
<dbReference type="Pfam" id="PF07734">
    <property type="entry name" value="FBA_1"/>
    <property type="match status" value="1"/>
</dbReference>
<organism evidence="2 3">
    <name type="scientific">Quercus rubra</name>
    <name type="common">Northern red oak</name>
    <name type="synonym">Quercus borealis</name>
    <dbReference type="NCBI Taxonomy" id="3512"/>
    <lineage>
        <taxon>Eukaryota</taxon>
        <taxon>Viridiplantae</taxon>
        <taxon>Streptophyta</taxon>
        <taxon>Embryophyta</taxon>
        <taxon>Tracheophyta</taxon>
        <taxon>Spermatophyta</taxon>
        <taxon>Magnoliopsida</taxon>
        <taxon>eudicotyledons</taxon>
        <taxon>Gunneridae</taxon>
        <taxon>Pentapetalae</taxon>
        <taxon>rosids</taxon>
        <taxon>fabids</taxon>
        <taxon>Fagales</taxon>
        <taxon>Fagaceae</taxon>
        <taxon>Quercus</taxon>
    </lineage>
</organism>
<dbReference type="SMART" id="SM00256">
    <property type="entry name" value="FBOX"/>
    <property type="match status" value="1"/>
</dbReference>
<dbReference type="Proteomes" id="UP001324115">
    <property type="component" value="Unassembled WGS sequence"/>
</dbReference>
<dbReference type="CDD" id="cd22157">
    <property type="entry name" value="F-box_AtFBW1-like"/>
    <property type="match status" value="1"/>
</dbReference>
<dbReference type="AlphaFoldDB" id="A0AAN7FKL0"/>
<comment type="caution">
    <text evidence="2">The sequence shown here is derived from an EMBL/GenBank/DDBJ whole genome shotgun (WGS) entry which is preliminary data.</text>
</comment>
<dbReference type="PROSITE" id="PS50181">
    <property type="entry name" value="FBOX"/>
    <property type="match status" value="1"/>
</dbReference>
<dbReference type="InterPro" id="IPR001810">
    <property type="entry name" value="F-box_dom"/>
</dbReference>
<dbReference type="PANTHER" id="PTHR31672:SF13">
    <property type="entry name" value="F-BOX PROTEIN CPR30-LIKE"/>
    <property type="match status" value="1"/>
</dbReference>